<dbReference type="RefSeq" id="WP_155315205.1">
    <property type="nucleotide sequence ID" value="NZ_AP021874.1"/>
</dbReference>
<dbReference type="KEGG" id="dalk:DSCA_08110"/>
<gene>
    <name evidence="2" type="ORF">DSCA_08110</name>
</gene>
<evidence type="ECO:0000313" key="2">
    <source>
        <dbReference type="EMBL" id="BBO66881.1"/>
    </source>
</evidence>
<sequence>MSERTDSTKLKFYFLGAAVIIFIIAVFAFIISKQQRAGSLTIKIGDNEATMNIDENRIDFIALIKNMMENEENKSGTLAILRDSYGLYRKDSLLLLDDIRKRTGKDDFSKGLRELLFNLTGPFKREYHRYYNIELREVVEAINKLDYEHVVSKKFRELSDNEEGIFEKRPIDIQIVFSNSYSIPEGEAAIIRGRGCDIFGREWLLLNKDNPLLSPLSVIVVHEFPNIYPGEQPCIIINTSDAKTFLGENAVCEKRYNAKLFPVKKGYVVSPVRPQAVVNASGKKASKKMVSIKQHSIY</sequence>
<keyword evidence="3" id="KW-1185">Reference proteome</keyword>
<keyword evidence="1" id="KW-0812">Transmembrane</keyword>
<protein>
    <submittedName>
        <fullName evidence="2">Uncharacterized protein</fullName>
    </submittedName>
</protein>
<dbReference type="Proteomes" id="UP000427906">
    <property type="component" value="Chromosome"/>
</dbReference>
<proteinExistence type="predicted"/>
<evidence type="ECO:0000256" key="1">
    <source>
        <dbReference type="SAM" id="Phobius"/>
    </source>
</evidence>
<keyword evidence="1" id="KW-0472">Membrane</keyword>
<feature type="transmembrane region" description="Helical" evidence="1">
    <location>
        <begin position="12"/>
        <end position="31"/>
    </location>
</feature>
<dbReference type="EMBL" id="AP021874">
    <property type="protein sequence ID" value="BBO66881.1"/>
    <property type="molecule type" value="Genomic_DNA"/>
</dbReference>
<accession>A0A5K7YJD7</accession>
<keyword evidence="1" id="KW-1133">Transmembrane helix</keyword>
<evidence type="ECO:0000313" key="3">
    <source>
        <dbReference type="Proteomes" id="UP000427906"/>
    </source>
</evidence>
<reference evidence="2 3" key="1">
    <citation type="submission" date="2019-11" db="EMBL/GenBank/DDBJ databases">
        <title>Comparative genomics of hydrocarbon-degrading Desulfosarcina strains.</title>
        <authorList>
            <person name="Watanabe M."/>
            <person name="Kojima H."/>
            <person name="Fukui M."/>
        </authorList>
    </citation>
    <scope>NUCLEOTIDE SEQUENCE [LARGE SCALE GENOMIC DNA]</scope>
    <source>
        <strain evidence="2 3">PL12</strain>
    </source>
</reference>
<name>A0A5K7YJD7_9BACT</name>
<dbReference type="AlphaFoldDB" id="A0A5K7YJD7"/>
<organism evidence="2 3">
    <name type="scientific">Desulfosarcina alkanivorans</name>
    <dbReference type="NCBI Taxonomy" id="571177"/>
    <lineage>
        <taxon>Bacteria</taxon>
        <taxon>Pseudomonadati</taxon>
        <taxon>Thermodesulfobacteriota</taxon>
        <taxon>Desulfobacteria</taxon>
        <taxon>Desulfobacterales</taxon>
        <taxon>Desulfosarcinaceae</taxon>
        <taxon>Desulfosarcina</taxon>
    </lineage>
</organism>